<evidence type="ECO:0000313" key="1">
    <source>
        <dbReference type="EMBL" id="SEM44390.1"/>
    </source>
</evidence>
<reference evidence="2" key="1">
    <citation type="submission" date="2016-10" db="EMBL/GenBank/DDBJ databases">
        <authorList>
            <person name="Varghese N."/>
            <person name="Submissions S."/>
        </authorList>
    </citation>
    <scope>NUCLEOTIDE SEQUENCE [LARGE SCALE GENOMIC DNA]</scope>
    <source>
        <strain evidence="2">DSM 17453</strain>
    </source>
</reference>
<proteinExistence type="predicted"/>
<dbReference type="STRING" id="295069.SAMN05421856_103272"/>
<keyword evidence="2" id="KW-1185">Reference proteome</keyword>
<dbReference type="AlphaFoldDB" id="A0A1H7YE34"/>
<dbReference type="EMBL" id="FOBV01000003">
    <property type="protein sequence ID" value="SEM44390.1"/>
    <property type="molecule type" value="Genomic_DNA"/>
</dbReference>
<protein>
    <submittedName>
        <fullName evidence="1">Uncharacterized protein</fullName>
    </submittedName>
</protein>
<sequence length="241" mass="27589">MMKSKNEIRRPYGGKNKIVVSLLIPLVYLVLRSSGGGSTPAWQQENVSFPMMDIEINATMKEHDRQKEMRQKQIANATVETANRNQWNNFKEKITKVQDRLRIVSFAIQAIPTGIAMSREITKITNNQTAIINEINDAPYSIIAVLPSQVQFVDDLQMVTRLVTGIILSYGAINQMEKSERKVLLDYALGEVKAISRNSTHMLLKIRDIKAKVKRNKRAFQYYVNRDKQVVESIMDNIKSF</sequence>
<organism evidence="1 2">
    <name type="scientific">Chryseobacterium taichungense</name>
    <dbReference type="NCBI Taxonomy" id="295069"/>
    <lineage>
        <taxon>Bacteria</taxon>
        <taxon>Pseudomonadati</taxon>
        <taxon>Bacteroidota</taxon>
        <taxon>Flavobacteriia</taxon>
        <taxon>Flavobacteriales</taxon>
        <taxon>Weeksellaceae</taxon>
        <taxon>Chryseobacterium group</taxon>
        <taxon>Chryseobacterium</taxon>
    </lineage>
</organism>
<gene>
    <name evidence="1" type="ORF">SAMN05421856_103272</name>
</gene>
<accession>A0A1H7YE34</accession>
<name>A0A1H7YE34_9FLAO</name>
<dbReference type="Proteomes" id="UP000199450">
    <property type="component" value="Unassembled WGS sequence"/>
</dbReference>
<dbReference type="RefSeq" id="WP_228400878.1">
    <property type="nucleotide sequence ID" value="NZ_FOBV01000003.1"/>
</dbReference>
<evidence type="ECO:0000313" key="2">
    <source>
        <dbReference type="Proteomes" id="UP000199450"/>
    </source>
</evidence>